<evidence type="ECO:0000256" key="1">
    <source>
        <dbReference type="SAM" id="MobiDB-lite"/>
    </source>
</evidence>
<reference evidence="2" key="2">
    <citation type="journal article" date="2021" name="Genome Biol. Evol.">
        <title>Developing a high-quality reference genome for a parasitic bivalve with doubly uniparental inheritance (Bivalvia: Unionida).</title>
        <authorList>
            <person name="Smith C.H."/>
        </authorList>
    </citation>
    <scope>NUCLEOTIDE SEQUENCE</scope>
    <source>
        <strain evidence="2">CHS0354</strain>
        <tissue evidence="2">Mantle</tissue>
    </source>
</reference>
<proteinExistence type="predicted"/>
<feature type="region of interest" description="Disordered" evidence="1">
    <location>
        <begin position="56"/>
        <end position="76"/>
    </location>
</feature>
<keyword evidence="3" id="KW-1185">Reference proteome</keyword>
<dbReference type="AlphaFoldDB" id="A0AAE0SMN9"/>
<evidence type="ECO:0000313" key="2">
    <source>
        <dbReference type="EMBL" id="KAK3594744.1"/>
    </source>
</evidence>
<name>A0AAE0SMN9_9BIVA</name>
<accession>A0AAE0SMN9</accession>
<reference evidence="2" key="1">
    <citation type="journal article" date="2021" name="Genome Biol. Evol.">
        <title>A High-Quality Reference Genome for a Parasitic Bivalve with Doubly Uniparental Inheritance (Bivalvia: Unionida).</title>
        <authorList>
            <person name="Smith C.H."/>
        </authorList>
    </citation>
    <scope>NUCLEOTIDE SEQUENCE</scope>
    <source>
        <strain evidence="2">CHS0354</strain>
    </source>
</reference>
<comment type="caution">
    <text evidence="2">The sequence shown here is derived from an EMBL/GenBank/DDBJ whole genome shotgun (WGS) entry which is preliminary data.</text>
</comment>
<protein>
    <submittedName>
        <fullName evidence="2">Uncharacterized protein</fullName>
    </submittedName>
</protein>
<dbReference type="Proteomes" id="UP001195483">
    <property type="component" value="Unassembled WGS sequence"/>
</dbReference>
<organism evidence="2 3">
    <name type="scientific">Potamilus streckersoni</name>
    <dbReference type="NCBI Taxonomy" id="2493646"/>
    <lineage>
        <taxon>Eukaryota</taxon>
        <taxon>Metazoa</taxon>
        <taxon>Spiralia</taxon>
        <taxon>Lophotrochozoa</taxon>
        <taxon>Mollusca</taxon>
        <taxon>Bivalvia</taxon>
        <taxon>Autobranchia</taxon>
        <taxon>Heteroconchia</taxon>
        <taxon>Palaeoheterodonta</taxon>
        <taxon>Unionida</taxon>
        <taxon>Unionoidea</taxon>
        <taxon>Unionidae</taxon>
        <taxon>Ambleminae</taxon>
        <taxon>Lampsilini</taxon>
        <taxon>Potamilus</taxon>
    </lineage>
</organism>
<reference evidence="2" key="3">
    <citation type="submission" date="2023-05" db="EMBL/GenBank/DDBJ databases">
        <authorList>
            <person name="Smith C.H."/>
        </authorList>
    </citation>
    <scope>NUCLEOTIDE SEQUENCE</scope>
    <source>
        <strain evidence="2">CHS0354</strain>
        <tissue evidence="2">Mantle</tissue>
    </source>
</reference>
<sequence>MKKTNMNARDSTMDARKTGQYDLTPRIVPAGNHKGAVRNLYTISVRHYISSVSFGKQKQPNMKKTNMGAGDSTMDARKTGQYDPTPRIVPAGNHKGAWKHSRLHISNLISQWYNLKTFASVVVPCRTLDTVQGDEEEIQTDSTVEDEKSRPEEEDAVMCINSDYRKHHTISTKLKIFINAVFYTVEIA</sequence>
<dbReference type="EMBL" id="JAEAOA010000873">
    <property type="protein sequence ID" value="KAK3594744.1"/>
    <property type="molecule type" value="Genomic_DNA"/>
</dbReference>
<evidence type="ECO:0000313" key="3">
    <source>
        <dbReference type="Proteomes" id="UP001195483"/>
    </source>
</evidence>
<feature type="region of interest" description="Disordered" evidence="1">
    <location>
        <begin position="133"/>
        <end position="153"/>
    </location>
</feature>
<gene>
    <name evidence="2" type="ORF">CHS0354_014170</name>
</gene>